<reference evidence="1" key="1">
    <citation type="submission" date="2018-11" db="EMBL/GenBank/DDBJ databases">
        <authorList>
            <consortium name="Genoscope - CEA"/>
            <person name="William W."/>
        </authorList>
    </citation>
    <scope>NUCLEOTIDE SEQUENCE</scope>
</reference>
<organism evidence="1">
    <name type="scientific">Brassica campestris</name>
    <name type="common">Field mustard</name>
    <dbReference type="NCBI Taxonomy" id="3711"/>
    <lineage>
        <taxon>Eukaryota</taxon>
        <taxon>Viridiplantae</taxon>
        <taxon>Streptophyta</taxon>
        <taxon>Embryophyta</taxon>
        <taxon>Tracheophyta</taxon>
        <taxon>Spermatophyta</taxon>
        <taxon>Magnoliopsida</taxon>
        <taxon>eudicotyledons</taxon>
        <taxon>Gunneridae</taxon>
        <taxon>Pentapetalae</taxon>
        <taxon>rosids</taxon>
        <taxon>malvids</taxon>
        <taxon>Brassicales</taxon>
        <taxon>Brassicaceae</taxon>
        <taxon>Brassiceae</taxon>
        <taxon>Brassica</taxon>
    </lineage>
</organism>
<name>A0A3P6B6H1_BRACM</name>
<dbReference type="EMBL" id="LR031574">
    <property type="protein sequence ID" value="VDC96093.1"/>
    <property type="molecule type" value="Genomic_DNA"/>
</dbReference>
<proteinExistence type="predicted"/>
<accession>A0A3P6B6H1</accession>
<dbReference type="AlphaFoldDB" id="A0A3P6B6H1"/>
<gene>
    <name evidence="1" type="ORF">BRAA07T28344Z</name>
</gene>
<sequence length="37" mass="4394">MLEILRLTKLQPWWTGLYVAITKPSNSPEVCREARRH</sequence>
<protein>
    <submittedName>
        <fullName evidence="1">Uncharacterized protein</fullName>
    </submittedName>
</protein>
<evidence type="ECO:0000313" key="1">
    <source>
        <dbReference type="EMBL" id="VDC96093.1"/>
    </source>
</evidence>